<reference evidence="8 9" key="1">
    <citation type="submission" date="2009-01" db="EMBL/GenBank/DDBJ databases">
        <authorList>
            <person name="Fulton L."/>
            <person name="Clifton S."/>
            <person name="Fulton B."/>
            <person name="Xu J."/>
            <person name="Minx P."/>
            <person name="Pepin K.H."/>
            <person name="Johnson M."/>
            <person name="Bhonagiri V."/>
            <person name="Nash W.E."/>
            <person name="Mardis E.R."/>
            <person name="Wilson R.K."/>
        </authorList>
    </citation>
    <scope>NUCLEOTIDE SEQUENCE [LARGE SCALE GENOMIC DNA]</scope>
    <source>
        <strain evidence="9">DSM 10507 / JCM 14656 / S5a33</strain>
    </source>
</reference>
<dbReference type="Gene3D" id="3.90.228.20">
    <property type="match status" value="1"/>
</dbReference>
<dbReference type="InterPro" id="IPR013035">
    <property type="entry name" value="PEP_carboxykinase_C"/>
</dbReference>
<dbReference type="GO" id="GO:0005524">
    <property type="term" value="F:ATP binding"/>
    <property type="evidence" value="ECO:0007669"/>
    <property type="project" value="UniProtKB-KW"/>
</dbReference>
<dbReference type="Gene3D" id="3.40.449.10">
    <property type="entry name" value="Phosphoenolpyruvate Carboxykinase, domain 1"/>
    <property type="match status" value="1"/>
</dbReference>
<dbReference type="PATRIC" id="fig|476272.21.peg.2169"/>
<evidence type="ECO:0000256" key="5">
    <source>
        <dbReference type="ARBA" id="ARBA00022840"/>
    </source>
</evidence>
<dbReference type="AlphaFoldDB" id="C0CLR9"/>
<evidence type="ECO:0000256" key="6">
    <source>
        <dbReference type="ARBA" id="ARBA00023239"/>
    </source>
</evidence>
<accession>C0CLR9</accession>
<proteinExistence type="inferred from homology"/>
<keyword evidence="6" id="KW-0456">Lyase</keyword>
<protein>
    <recommendedName>
        <fullName evidence="3">phosphoenolpyruvate carboxykinase (ATP)</fullName>
        <ecNumber evidence="3">4.1.1.49</ecNumber>
    </recommendedName>
</protein>
<keyword evidence="5" id="KW-0067">ATP-binding</keyword>
<name>C0CLR9_BLAHS</name>
<evidence type="ECO:0000256" key="7">
    <source>
        <dbReference type="ARBA" id="ARBA00047371"/>
    </source>
</evidence>
<dbReference type="HOGENOM" id="CLU_037428_0_0_9"/>
<dbReference type="SUPFAM" id="SSF68923">
    <property type="entry name" value="PEP carboxykinase N-terminal domain"/>
    <property type="match status" value="1"/>
</dbReference>
<keyword evidence="9" id="KW-1185">Reference proteome</keyword>
<dbReference type="InterPro" id="IPR008210">
    <property type="entry name" value="PEP_carboxykinase_N"/>
</dbReference>
<comment type="similarity">
    <text evidence="2">Belongs to the phosphoenolpyruvate carboxykinase (ATP) family.</text>
</comment>
<evidence type="ECO:0000256" key="1">
    <source>
        <dbReference type="ARBA" id="ARBA00004742"/>
    </source>
</evidence>
<dbReference type="UniPathway" id="UPA00138"/>
<dbReference type="EMBL" id="ACBZ01000091">
    <property type="protein sequence ID" value="EEG49283.1"/>
    <property type="molecule type" value="Genomic_DNA"/>
</dbReference>
<evidence type="ECO:0000256" key="4">
    <source>
        <dbReference type="ARBA" id="ARBA00022741"/>
    </source>
</evidence>
<dbReference type="Proteomes" id="UP000003100">
    <property type="component" value="Unassembled WGS sequence"/>
</dbReference>
<dbReference type="Pfam" id="PF01293">
    <property type="entry name" value="PEPCK_ATP"/>
    <property type="match status" value="1"/>
</dbReference>
<dbReference type="InterPro" id="IPR001272">
    <property type="entry name" value="PEP_carboxykinase_ATP"/>
</dbReference>
<evidence type="ECO:0000313" key="9">
    <source>
        <dbReference type="Proteomes" id="UP000003100"/>
    </source>
</evidence>
<reference evidence="8 9" key="2">
    <citation type="submission" date="2009-02" db="EMBL/GenBank/DDBJ databases">
        <title>Draft genome sequence of Blautia hydrogenotrophica DSM 10507 (Ruminococcus hydrogenotrophicus DSM 10507).</title>
        <authorList>
            <person name="Sudarsanam P."/>
            <person name="Ley R."/>
            <person name="Guruge J."/>
            <person name="Turnbaugh P.J."/>
            <person name="Mahowald M."/>
            <person name="Liep D."/>
            <person name="Gordon J."/>
        </authorList>
    </citation>
    <scope>NUCLEOTIDE SEQUENCE [LARGE SCALE GENOMIC DNA]</scope>
    <source>
        <strain evidence="9">DSM 10507 / JCM 14656 / S5a33</strain>
    </source>
</reference>
<keyword evidence="4" id="KW-0547">Nucleotide-binding</keyword>
<evidence type="ECO:0000313" key="8">
    <source>
        <dbReference type="EMBL" id="EEG49283.1"/>
    </source>
</evidence>
<sequence length="586" mass="65344">MTIFFENVIIFVIARIEGGNDMSTKANYPISEIGKGKVGFSKTRSIIEAAFYGNNVVKVNTLKEAYNLAKNSPGTVVTDMPVYRGEEFGLDADAKVLLFNDGAITGRYATARRIAGEPGVDCEALDKVAMDAIYTSRYKKMYHATVYAGLDPEFMVKAHLLIPEGEENIMYNWMLNFQYMSDDYVKMYKESKPVGDGKEPDIYIFSDPQWAPSENPGVSYDCLSDPAKKTLCYFNTETNCACILGMRYFGEHKKGTLTMVWAIANRNGYASCHGGQKEYLLSDGSKYVASVYGLSGSGKSTLTHAKHDGKYEIKVLHDDAFIINTDTCASIAIEPTYFDKTADYPTGCEDNKYLLTAQNCSATLDEDGKVQLVTEDIRNGNGRAIKSKLWSPNRVDKIDAPVNAIFWIMKDPTIPPIVKLKGASLASVMGATLATKRSSAERLAPGVDPNKLVVVPYANPFRTYPLSNDYEKFKKLVEEKNVDCYIVNTGDFMGKKVQPKDTLGILEAIVEKRAQFHQWGSFSDIEIMDWEGFIPDMNDPEYVSQLKARMNDRLNEIKAFETEKEGYDKLPDDALAAIQKVVDELN</sequence>
<dbReference type="GO" id="GO:0004612">
    <property type="term" value="F:phosphoenolpyruvate carboxykinase (ATP) activity"/>
    <property type="evidence" value="ECO:0007669"/>
    <property type="project" value="UniProtKB-EC"/>
</dbReference>
<dbReference type="eggNOG" id="COG1866">
    <property type="taxonomic scope" value="Bacteria"/>
</dbReference>
<evidence type="ECO:0000256" key="2">
    <source>
        <dbReference type="ARBA" id="ARBA00006052"/>
    </source>
</evidence>
<dbReference type="GO" id="GO:0006094">
    <property type="term" value="P:gluconeogenesis"/>
    <property type="evidence" value="ECO:0007669"/>
    <property type="project" value="UniProtKB-UniPathway"/>
</dbReference>
<organism evidence="8 9">
    <name type="scientific">Blautia hydrogenotrophica (strain DSM 10507 / JCM 14656 / S5a33)</name>
    <name type="common">Ruminococcus hydrogenotrophicus</name>
    <dbReference type="NCBI Taxonomy" id="476272"/>
    <lineage>
        <taxon>Bacteria</taxon>
        <taxon>Bacillati</taxon>
        <taxon>Bacillota</taxon>
        <taxon>Clostridia</taxon>
        <taxon>Lachnospirales</taxon>
        <taxon>Lachnospiraceae</taxon>
        <taxon>Blautia</taxon>
    </lineage>
</organism>
<dbReference type="SUPFAM" id="SSF53795">
    <property type="entry name" value="PEP carboxykinase-like"/>
    <property type="match status" value="1"/>
</dbReference>
<comment type="pathway">
    <text evidence="1">Carbohydrate biosynthesis; gluconeogenesis.</text>
</comment>
<dbReference type="EC" id="4.1.1.49" evidence="3"/>
<evidence type="ECO:0000256" key="3">
    <source>
        <dbReference type="ARBA" id="ARBA00012363"/>
    </source>
</evidence>
<comment type="catalytic activity">
    <reaction evidence="7">
        <text>oxaloacetate + ATP = phosphoenolpyruvate + ADP + CO2</text>
        <dbReference type="Rhea" id="RHEA:18617"/>
        <dbReference type="ChEBI" id="CHEBI:16452"/>
        <dbReference type="ChEBI" id="CHEBI:16526"/>
        <dbReference type="ChEBI" id="CHEBI:30616"/>
        <dbReference type="ChEBI" id="CHEBI:58702"/>
        <dbReference type="ChEBI" id="CHEBI:456216"/>
        <dbReference type="EC" id="4.1.1.49"/>
    </reaction>
</comment>
<gene>
    <name evidence="8" type="ORF">RUMHYD_01792</name>
</gene>